<keyword evidence="2" id="KW-1185">Reference proteome</keyword>
<dbReference type="EMBL" id="BQNB010014412">
    <property type="protein sequence ID" value="GJT27848.1"/>
    <property type="molecule type" value="Genomic_DNA"/>
</dbReference>
<evidence type="ECO:0000313" key="1">
    <source>
        <dbReference type="EMBL" id="GJT27848.1"/>
    </source>
</evidence>
<proteinExistence type="predicted"/>
<name>A0ABQ5CM16_9ASTR</name>
<reference evidence="1" key="1">
    <citation type="journal article" date="2022" name="Int. J. Mol. Sci.">
        <title>Draft Genome of Tanacetum Coccineum: Genomic Comparison of Closely Related Tanacetum-Family Plants.</title>
        <authorList>
            <person name="Yamashiro T."/>
            <person name="Shiraishi A."/>
            <person name="Nakayama K."/>
            <person name="Satake H."/>
        </authorList>
    </citation>
    <scope>NUCLEOTIDE SEQUENCE</scope>
</reference>
<sequence>MDVSGRLEGEFYPTYLTLLAGRRWLLTHGIHLALLKCLKSSEYQGILGHALGQAVDFGMQEGLEAGHKHGVARRSLAAVDAYNPDAAKAKYVDAVQALEDPCIEQLLIPIHHPGEDRAAGETSLSFALMNVHSRAEGAKRHAAALRRSMVDIVFAPLSSQTWMGEASTFAAPLSIEDYDAEDTDEILGCVVAIPELEPCRFIFHVRGSSFPLRSLSLYAPFPSAYVTLFGPFHLGPSFLVSSTRLASLLRSFRERSSYVDALLVEWPWGRDWIQPFLRISFDRIPLKMVKRSDFRFIALAFFCSAGKVLSVSSLTSTCLLRCTKMVDAILLSASAFLFPLLGTCLIENSRKALLNVFTFSKYLIISVSFAM</sequence>
<accession>A0ABQ5CM16</accession>
<evidence type="ECO:0000313" key="2">
    <source>
        <dbReference type="Proteomes" id="UP001151760"/>
    </source>
</evidence>
<protein>
    <submittedName>
        <fullName evidence="1">Uncharacterized protein</fullName>
    </submittedName>
</protein>
<comment type="caution">
    <text evidence="1">The sequence shown here is derived from an EMBL/GenBank/DDBJ whole genome shotgun (WGS) entry which is preliminary data.</text>
</comment>
<gene>
    <name evidence="1" type="ORF">Tco_0908123</name>
</gene>
<reference evidence="1" key="2">
    <citation type="submission" date="2022-01" db="EMBL/GenBank/DDBJ databases">
        <authorList>
            <person name="Yamashiro T."/>
            <person name="Shiraishi A."/>
            <person name="Satake H."/>
            <person name="Nakayama K."/>
        </authorList>
    </citation>
    <scope>NUCLEOTIDE SEQUENCE</scope>
</reference>
<organism evidence="1 2">
    <name type="scientific">Tanacetum coccineum</name>
    <dbReference type="NCBI Taxonomy" id="301880"/>
    <lineage>
        <taxon>Eukaryota</taxon>
        <taxon>Viridiplantae</taxon>
        <taxon>Streptophyta</taxon>
        <taxon>Embryophyta</taxon>
        <taxon>Tracheophyta</taxon>
        <taxon>Spermatophyta</taxon>
        <taxon>Magnoliopsida</taxon>
        <taxon>eudicotyledons</taxon>
        <taxon>Gunneridae</taxon>
        <taxon>Pentapetalae</taxon>
        <taxon>asterids</taxon>
        <taxon>campanulids</taxon>
        <taxon>Asterales</taxon>
        <taxon>Asteraceae</taxon>
        <taxon>Asteroideae</taxon>
        <taxon>Anthemideae</taxon>
        <taxon>Anthemidinae</taxon>
        <taxon>Tanacetum</taxon>
    </lineage>
</organism>
<dbReference type="Proteomes" id="UP001151760">
    <property type="component" value="Unassembled WGS sequence"/>
</dbReference>